<evidence type="ECO:0000256" key="2">
    <source>
        <dbReference type="SAM" id="Phobius"/>
    </source>
</evidence>
<evidence type="ECO:0000259" key="3">
    <source>
        <dbReference type="PROSITE" id="PS51208"/>
    </source>
</evidence>
<feature type="coiled-coil region" evidence="1">
    <location>
        <begin position="42"/>
        <end position="80"/>
    </location>
</feature>
<keyword evidence="2" id="KW-0472">Membrane</keyword>
<dbReference type="EMBL" id="LS483487">
    <property type="protein sequence ID" value="SQI99392.1"/>
    <property type="molecule type" value="Genomic_DNA"/>
</dbReference>
<dbReference type="KEGG" id="ful:C4N20_07780"/>
<dbReference type="InterPro" id="IPR053787">
    <property type="entry name" value="Autotransptr-assoc_N"/>
</dbReference>
<name>A0AAX2J8F2_9FUSO</name>
<reference evidence="4 5" key="1">
    <citation type="submission" date="2018-06" db="EMBL/GenBank/DDBJ databases">
        <authorList>
            <consortium name="Pathogen Informatics"/>
            <person name="Doyle S."/>
        </authorList>
    </citation>
    <scope>NUCLEOTIDE SEQUENCE [LARGE SCALE GENOMIC DNA]</scope>
    <source>
        <strain evidence="4 5">NCTC12112</strain>
    </source>
</reference>
<evidence type="ECO:0000313" key="5">
    <source>
        <dbReference type="Proteomes" id="UP000249008"/>
    </source>
</evidence>
<keyword evidence="1" id="KW-0175">Coiled coil</keyword>
<sequence>MKKDDIEKSLKRFLKRKVSYSTSILIAFIITGGISLGAGITTEEINENKKDLLTKIQIEKEEIKKKIIENEKLINSYNSEFIELLRKGNFYSKGLFPSTQIFFPITYEHNGKGKNRTEKEFKETIEAAEKFYSKNTTLNKLEFGNGFIVNTEVFKETIDVGANIKPIEPKLPSINPNISINILSPTVNLGILPETISPTITKIPEVKVPKVEIPSAPTALSISISLTQNNQIAITAPTIEIPTLITPTVNIKPVIVDVALNVKTPNSIITTNPKEPERVLNIVEPDAKPFSDFSWGWLGPSAPTANTDENSDSQYALGDNIDVTSGTFWSGVKPDNSGTIFNGAGYTGAKQATAAAGFDGSRNYSSRHLSIINSYHGRWTGKAGNTITGGVFYVAGDVNGISYSPYAKGTEAFHLVGDVHLENVTANLYGMAAFINAEAFRGGQTTMKNVTINVLRDENTVFHLKGSRPGQEDASFVGSEYATKFAGNANITVDTKKNSIYAVRNFAGGLKIENTGNVVFNGASNIGFSFLTWVPDKSKYIGKTGAGTLGEGSIEAYVPYVKLTSSAPMGMYGDENVGIFFNKKISAYDVGIHQGYFELYFDIGTKLNSNGGTVQKESGQLGKDGYTPTTVDGNVGVYAISGQRVGVNVTKLAPQKTYFQNDPIHNLIMDQFDIKFGKYSKNGFMFLAKNGTVIEIEGVKTTDFSDGVNGTNTLEADAGLGTIIAYAEGKWTAAETGLASLTGSNLENKSTEIIVNKKLNMMSKEGIAFFAKNDGKVTVKKDAEGYGYGSIIGYADNGSIDVNANIVAVDNGVASEDKKYNNIGGYAIANGTITVTGNAEINGLGAFTNGINAKVLLKGTNNIIRTGVDGGLASLKGGYIEFGGGIIEHKDIKVGDHNQKLPFFADDTSKINFTGTTEIKMYDGAVFTGNSNDYANAVGTSAKYNGMGNVTISLQKNGINLGVFKNQNIIWNGEAGYLASLASVPKVASILDNGYWYNSYLEGGTMTIATNVNMDNGSSENIKGTDVFSDIVMEREKVTINPGVQIISDKGRGLVLGSNVVANTNGKNDASGYTNNGEIKIKGGNEAGVHVSYGHIKNNNFIETDGGIGALGVNGSRIENTNTGKINIGTSDTVNGVGIVGLATKIKGDGTPDTPESYGTDAGDAVTKVLEIYNRGSIVVKGKSGVGIYAENNGASVEKERTFVENTGSIIVGDSTISNAAVGIYGDKTTISNQGNITVGDEGVGIYAKNGTEVTNLGTLNLGTDGIGIVIDGTSTITANSVTLSSTEADINGKTGIFYKGSAAGTDSKNINLNINASDFVKGTTIYAENMNITSSGDLNIGKEGIGIFVKGSSSNIGTNSGTINLTSGKTGAVGMYTKTANILNNTGGIINVNDSSQIGMYAEGNNNSAVNTGVINLKVDGSTGIYVKSGAVAELGTGNDIEFDGESSVGVFAENARVNFGSNLTFRNDNTNKNIYVYGKDSTVEIGAGITVTVDGATTPTISGTEGNKTVGIYIENTGTGSTFNGTGNLEVLNGAAGIYSKRNNTLNVNVTATGDKTTGVSIDGASTVSGTVAAKTDAIGVYGSGGTVTIGTMGLILNTNSGKGTGMYLVDGAYAAGGLITVNNTSGTENIGVYYSKGTGSGTITNSADIKLTGTKSIGIYTADGINLVNTKNIESSTSNNIASYVDENSILASTGNITMSGLDNIGIYVGEGKGVNGGVIDVSGATGTSSAGMVAKTDATGDAASIENTGEIKAGANLGMYIAGSGTSSGKNTGSITVSGTGTGVYVDGSGNSFNGAGGSITSDAVGIYLKDTTAGTITNTGTLNIASGGVGVFGENANIDFTVNVSEAGAVGVAAAGTSVISGNIKTGQGSVGAFLLNDTVTFNGAVIETGVSIPESHLGAGNEETSIGILLNAAGTYSLSDVSVNAKNGVGIYLEDSTKSGSGVKVLKHNGVVTTEDGVGIYVNKGNSLTTENSTININKGTGIYVNGGTANLGITGNLSFNFLANGGIGVFNNGGILNFGNNITVTGSGTLTASANGSLNSTGNLNIGEGATGMLGTYDSAMTGAQSIINTGGTITIVSGGIGLAAVKGTTNPAFPVTINNTGTINASGVSIASTPSIGIYTDIADVVNTGSINVGSNGIGIYSANNGILTSVQNNNMTMTGTDGIGVYIKGSTAGLAVNNITSTGSRNTGVVLEGTAGNINIGTVILGNESVGTFVTGTATSTIDGTITVGNGSTSKSAIGVVTQNGANMTLAGTAVITTGAKGIGVYAQGAGTTITVSNTANITVGTEGIYMYSKDATLNFSGNITANDQIGIVAEGGTINAMGASTITVQNGGIGAYVKGAAPVFGTTTITVQTGTSSKYSMGVYYDGVAALGTAPVITQTGNYTIGMVLNNSTGTTAGGISIGGLGTADQVGIMAKGNSNLTVAGTVSINRGDNNIGVYGEDSIIAVNGNVTVEDSSSGINKSTSSIGVSLNRGSYIGSGNITAGDYSIGVFGKEMIAGSVITQGTGAQTMTVGKEGLGIYGEGTGGTISANMSNITVGTDNAIGVYAIGMNSMVKGNMSIGTNTSIGIASEGNGNVTYTGAMTIANKVSTASVGIYKTNGIGTISTSAGNWSVGDSGYGIFLNQSAGQSAAINNNADMNLGMSSVGIYSNGNNTVTNTGNIIVGATDLGPSSNHNKADEHLNSIGIYLLGGTTATSSGTITVNHDHSVGVYGEGTETRFTNTGTINVDNGAVGILVRDGAVAVNAVGGNINLGGSLAACGATTVGMAAYLGARIENAGTITVNEGVGMLVGNGATFANTGTIIVNNGIGIEGIGNTVNAGHIIVNGGVATEAGSLATAQIGAVEIKPDGTIKINGNYTSIGGTLSTGGNIIVDGAYVDVTTGTPLFNANSVSGEVNILPNFALTGNGISYEIEGFVNTAMETITGTKLTPVTSPLFIAKVTDKGNLIIVKRPYADITIGKQFDTLDKGLDNILTNSNGIGRDADILKNLNVYLNKFSGDQFGEEASRKLAEFRGDIYATIQERMQDINRAFDNSFYELESSYNLTKDSSKYSVIYTDGNYKDSTLGIDDYDYKVMGLLYMKEKEGTEYGSKYGYTLGFAGSKFDFDDGGSKEDVYSLRVGAHRVKNLSDEYKVSWLSRIELGYNRHIAKRKLNLQETFENKGEYNTYSVALDNRLTKVIYTDLSRQLDVYADLDLEYGKIDDFKESAGSKGGLEVQIKDNDYLSAQAGAGVKASQRIYAGNDISVKVTADVKYAYEFGDNYDGNKARLKNGEEGYYSLITPEEREGKLTGKIGLTVEKANHMGVTFEVEAADESNKEDSSIKYGVRFNYKF</sequence>
<dbReference type="SMART" id="SM00869">
    <property type="entry name" value="Autotransporter"/>
    <property type="match status" value="1"/>
</dbReference>
<protein>
    <recommendedName>
        <fullName evidence="3">Autotransporter domain-containing protein</fullName>
    </recommendedName>
</protein>
<dbReference type="NCBIfam" id="NF033175">
    <property type="entry name" value="fuso_auto_Nterm"/>
    <property type="match status" value="1"/>
</dbReference>
<feature type="domain" description="Autotransporter" evidence="3">
    <location>
        <begin position="3054"/>
        <end position="3342"/>
    </location>
</feature>
<keyword evidence="2" id="KW-0812">Transmembrane</keyword>
<dbReference type="InterPro" id="IPR005546">
    <property type="entry name" value="Autotransporte_beta"/>
</dbReference>
<evidence type="ECO:0000313" key="4">
    <source>
        <dbReference type="EMBL" id="SQI99392.1"/>
    </source>
</evidence>
<keyword evidence="2" id="KW-1133">Transmembrane helix</keyword>
<gene>
    <name evidence="4" type="ORF">NCTC12112_00104</name>
</gene>
<dbReference type="InterPro" id="IPR036709">
    <property type="entry name" value="Autotransporte_beta_dom_sf"/>
</dbReference>
<organism evidence="4 5">
    <name type="scientific">Fusobacterium ulcerans</name>
    <dbReference type="NCBI Taxonomy" id="861"/>
    <lineage>
        <taxon>Bacteria</taxon>
        <taxon>Fusobacteriati</taxon>
        <taxon>Fusobacteriota</taxon>
        <taxon>Fusobacteriia</taxon>
        <taxon>Fusobacteriales</taxon>
        <taxon>Fusobacteriaceae</taxon>
        <taxon>Fusobacterium</taxon>
    </lineage>
</organism>
<feature type="transmembrane region" description="Helical" evidence="2">
    <location>
        <begin position="20"/>
        <end position="40"/>
    </location>
</feature>
<proteinExistence type="predicted"/>
<dbReference type="SUPFAM" id="SSF103515">
    <property type="entry name" value="Autotransporter"/>
    <property type="match status" value="1"/>
</dbReference>
<dbReference type="GeneID" id="78454704"/>
<dbReference type="RefSeq" id="WP_005978758.1">
    <property type="nucleotide sequence ID" value="NZ_CABKNW010000004.1"/>
</dbReference>
<evidence type="ECO:0000256" key="1">
    <source>
        <dbReference type="SAM" id="Coils"/>
    </source>
</evidence>
<dbReference type="PROSITE" id="PS51208">
    <property type="entry name" value="AUTOTRANSPORTER"/>
    <property type="match status" value="1"/>
</dbReference>
<dbReference type="Proteomes" id="UP000249008">
    <property type="component" value="Chromosome 1"/>
</dbReference>
<accession>A0AAX2J8F2</accession>